<comment type="caution">
    <text evidence="1">The sequence shown here is derived from an EMBL/GenBank/DDBJ whole genome shotgun (WGS) entry which is preliminary data.</text>
</comment>
<name>A0A2P4PNY4_RHIID</name>
<dbReference type="AlphaFoldDB" id="A0A2P4PNY4"/>
<proteinExistence type="predicted"/>
<evidence type="ECO:0000313" key="2">
    <source>
        <dbReference type="Proteomes" id="UP000018888"/>
    </source>
</evidence>
<organism evidence="1 2">
    <name type="scientific">Rhizophagus irregularis (strain DAOM 181602 / DAOM 197198 / MUCL 43194)</name>
    <name type="common">Arbuscular mycorrhizal fungus</name>
    <name type="synonym">Glomus intraradices</name>
    <dbReference type="NCBI Taxonomy" id="747089"/>
    <lineage>
        <taxon>Eukaryota</taxon>
        <taxon>Fungi</taxon>
        <taxon>Fungi incertae sedis</taxon>
        <taxon>Mucoromycota</taxon>
        <taxon>Glomeromycotina</taxon>
        <taxon>Glomeromycetes</taxon>
        <taxon>Glomerales</taxon>
        <taxon>Glomeraceae</taxon>
        <taxon>Rhizophagus</taxon>
    </lineage>
</organism>
<dbReference type="Proteomes" id="UP000018888">
    <property type="component" value="Unassembled WGS sequence"/>
</dbReference>
<dbReference type="EMBL" id="AUPC02000178">
    <property type="protein sequence ID" value="POG67087.1"/>
    <property type="molecule type" value="Genomic_DNA"/>
</dbReference>
<sequence length="81" mass="9542">VKDTNQFIEKKKDDVLEQLSKPGTKIICPPLYIKLSTKDKESLNIWKSEIEESLFASKMKFIKFESRSDIFRATHLEHEIE</sequence>
<protein>
    <submittedName>
        <fullName evidence="1">Uncharacterized protein</fullName>
    </submittedName>
</protein>
<reference evidence="1 2" key="2">
    <citation type="journal article" date="2018" name="New Phytol.">
        <title>High intraspecific genome diversity in the model arbuscular mycorrhizal symbiont Rhizophagus irregularis.</title>
        <authorList>
            <person name="Chen E.C.H."/>
            <person name="Morin E."/>
            <person name="Beaudet D."/>
            <person name="Noel J."/>
            <person name="Yildirir G."/>
            <person name="Ndikumana S."/>
            <person name="Charron P."/>
            <person name="St-Onge C."/>
            <person name="Giorgi J."/>
            <person name="Kruger M."/>
            <person name="Marton T."/>
            <person name="Ropars J."/>
            <person name="Grigoriev I.V."/>
            <person name="Hainaut M."/>
            <person name="Henrissat B."/>
            <person name="Roux C."/>
            <person name="Martin F."/>
            <person name="Corradi N."/>
        </authorList>
    </citation>
    <scope>NUCLEOTIDE SEQUENCE [LARGE SCALE GENOMIC DNA]</scope>
    <source>
        <strain evidence="1 2">DAOM 197198</strain>
    </source>
</reference>
<keyword evidence="2" id="KW-1185">Reference proteome</keyword>
<gene>
    <name evidence="1" type="ORF">GLOIN_2v1651206</name>
</gene>
<accession>A0A2P4PNY4</accession>
<reference evidence="1 2" key="1">
    <citation type="journal article" date="2013" name="Proc. Natl. Acad. Sci. U.S.A.">
        <title>Genome of an arbuscular mycorrhizal fungus provides insight into the oldest plant symbiosis.</title>
        <authorList>
            <person name="Tisserant E."/>
            <person name="Malbreil M."/>
            <person name="Kuo A."/>
            <person name="Kohler A."/>
            <person name="Symeonidi A."/>
            <person name="Balestrini R."/>
            <person name="Charron P."/>
            <person name="Duensing N."/>
            <person name="Frei Dit Frey N."/>
            <person name="Gianinazzi-Pearson V."/>
            <person name="Gilbert L.B."/>
            <person name="Handa Y."/>
            <person name="Herr J.R."/>
            <person name="Hijri M."/>
            <person name="Koul R."/>
            <person name="Kawaguchi M."/>
            <person name="Krajinski F."/>
            <person name="Lammers P.J."/>
            <person name="Masclaux F.G."/>
            <person name="Murat C."/>
            <person name="Morin E."/>
            <person name="Ndikumana S."/>
            <person name="Pagni M."/>
            <person name="Petitpierre D."/>
            <person name="Requena N."/>
            <person name="Rosikiewicz P."/>
            <person name="Riley R."/>
            <person name="Saito K."/>
            <person name="San Clemente H."/>
            <person name="Shapiro H."/>
            <person name="van Tuinen D."/>
            <person name="Becard G."/>
            <person name="Bonfante P."/>
            <person name="Paszkowski U."/>
            <person name="Shachar-Hill Y.Y."/>
            <person name="Tuskan G.A."/>
            <person name="Young P.W."/>
            <person name="Sanders I.R."/>
            <person name="Henrissat B."/>
            <person name="Rensing S.A."/>
            <person name="Grigoriev I.V."/>
            <person name="Corradi N."/>
            <person name="Roux C."/>
            <person name="Martin F."/>
        </authorList>
    </citation>
    <scope>NUCLEOTIDE SEQUENCE [LARGE SCALE GENOMIC DNA]</scope>
    <source>
        <strain evidence="1 2">DAOM 197198</strain>
    </source>
</reference>
<feature type="non-terminal residue" evidence="1">
    <location>
        <position position="1"/>
    </location>
</feature>
<evidence type="ECO:0000313" key="1">
    <source>
        <dbReference type="EMBL" id="POG67087.1"/>
    </source>
</evidence>
<dbReference type="VEuPathDB" id="FungiDB:RhiirFUN_014683"/>
<feature type="non-terminal residue" evidence="1">
    <location>
        <position position="81"/>
    </location>
</feature>